<evidence type="ECO:0000313" key="3">
    <source>
        <dbReference type="EMBL" id="SEH53849.1"/>
    </source>
</evidence>
<proteinExistence type="predicted"/>
<dbReference type="PANTHER" id="PTHR33741:SF5">
    <property type="entry name" value="TRANSMEMBRANE PROTEIN DDB_G0269096-RELATED"/>
    <property type="match status" value="1"/>
</dbReference>
<feature type="transmembrane region" description="Helical" evidence="1">
    <location>
        <begin position="154"/>
        <end position="172"/>
    </location>
</feature>
<keyword evidence="1" id="KW-1133">Transmembrane helix</keyword>
<sequence length="201" mass="22502">MPIKKTKTYRRTRYLLYKETLIDFEEHFWSFIGSFVGLGLICYLNYHYLSKYDLTLLIGSFGASSVLIYGNIGSPLAQPRNLFLGHIISAIVGVSSYKLLGDYLWIAAPLAVSVSIIGMQMAKALHPPGGATALIAVTGGPAITNLGYEYVFSPVITGIFILFLAALIFNNITPKRQYPTKSFIVFKRILFNKKNQPYFKR</sequence>
<dbReference type="RefSeq" id="WP_091095126.1">
    <property type="nucleotide sequence ID" value="NZ_FNXE01000001.1"/>
</dbReference>
<keyword evidence="1" id="KW-0472">Membrane</keyword>
<keyword evidence="4" id="KW-1185">Reference proteome</keyword>
<dbReference type="Proteomes" id="UP000199634">
    <property type="component" value="Unassembled WGS sequence"/>
</dbReference>
<feature type="transmembrane region" description="Helical" evidence="1">
    <location>
        <begin position="81"/>
        <end position="97"/>
    </location>
</feature>
<evidence type="ECO:0000259" key="2">
    <source>
        <dbReference type="Pfam" id="PF04982"/>
    </source>
</evidence>
<feature type="transmembrane region" description="Helical" evidence="1">
    <location>
        <begin position="52"/>
        <end position="69"/>
    </location>
</feature>
<dbReference type="STRING" id="1159016.SAMN02927937_00053"/>
<gene>
    <name evidence="3" type="ORF">SAMN02927937_00053</name>
</gene>
<dbReference type="EMBL" id="FNXE01000001">
    <property type="protein sequence ID" value="SEH53849.1"/>
    <property type="molecule type" value="Genomic_DNA"/>
</dbReference>
<feature type="transmembrane region" description="Helical" evidence="1">
    <location>
        <begin position="28"/>
        <end position="46"/>
    </location>
</feature>
<reference evidence="3 4" key="1">
    <citation type="submission" date="2016-10" db="EMBL/GenBank/DDBJ databases">
        <authorList>
            <person name="de Groot N.N."/>
        </authorList>
    </citation>
    <scope>NUCLEOTIDE SEQUENCE [LARGE SCALE GENOMIC DNA]</scope>
    <source>
        <strain evidence="3 4">CGMCC 1.10825</strain>
    </source>
</reference>
<evidence type="ECO:0000256" key="1">
    <source>
        <dbReference type="SAM" id="Phobius"/>
    </source>
</evidence>
<keyword evidence="1" id="KW-0812">Transmembrane</keyword>
<dbReference type="PANTHER" id="PTHR33741">
    <property type="entry name" value="TRANSMEMBRANE PROTEIN DDB_G0269096-RELATED"/>
    <property type="match status" value="1"/>
</dbReference>
<accession>A0A1H6IW31</accession>
<organism evidence="3 4">
    <name type="scientific">Paenimyroides marinum</name>
    <dbReference type="NCBI Taxonomy" id="1159016"/>
    <lineage>
        <taxon>Bacteria</taxon>
        <taxon>Pseudomonadati</taxon>
        <taxon>Bacteroidota</taxon>
        <taxon>Flavobacteriia</taxon>
        <taxon>Flavobacteriales</taxon>
        <taxon>Flavobacteriaceae</taxon>
        <taxon>Paenimyroides</taxon>
    </lineage>
</organism>
<name>A0A1H6IW31_9FLAO</name>
<evidence type="ECO:0000313" key="4">
    <source>
        <dbReference type="Proteomes" id="UP000199634"/>
    </source>
</evidence>
<dbReference type="InterPro" id="IPR007065">
    <property type="entry name" value="HPP"/>
</dbReference>
<dbReference type="Pfam" id="PF04982">
    <property type="entry name" value="TM_HPP"/>
    <property type="match status" value="1"/>
</dbReference>
<protein>
    <submittedName>
        <fullName evidence="3">HPP family protein</fullName>
    </submittedName>
</protein>
<dbReference type="OrthoDB" id="9811720at2"/>
<feature type="domain" description="HPP transmembrane region" evidence="2">
    <location>
        <begin position="22"/>
        <end position="179"/>
    </location>
</feature>
<dbReference type="InterPro" id="IPR058581">
    <property type="entry name" value="TM_HPP"/>
</dbReference>
<dbReference type="AlphaFoldDB" id="A0A1H6IW31"/>